<dbReference type="AlphaFoldDB" id="A0A815KGM1"/>
<evidence type="ECO:0000256" key="1">
    <source>
        <dbReference type="SAM" id="Phobius"/>
    </source>
</evidence>
<feature type="transmembrane region" description="Helical" evidence="1">
    <location>
        <begin position="38"/>
        <end position="56"/>
    </location>
</feature>
<protein>
    <submittedName>
        <fullName evidence="2">Uncharacterized protein</fullName>
    </submittedName>
</protein>
<reference evidence="2" key="1">
    <citation type="submission" date="2021-02" db="EMBL/GenBank/DDBJ databases">
        <authorList>
            <person name="Nowell W R."/>
        </authorList>
    </citation>
    <scope>NUCLEOTIDE SEQUENCE</scope>
</reference>
<comment type="caution">
    <text evidence="2">The sequence shown here is derived from an EMBL/GenBank/DDBJ whole genome shotgun (WGS) entry which is preliminary data.</text>
</comment>
<name>A0A815KGM1_ADIRI</name>
<accession>A0A815KGM1</accession>
<dbReference type="EMBL" id="CAJNOJ010000314">
    <property type="protein sequence ID" value="CAF1392646.1"/>
    <property type="molecule type" value="Genomic_DNA"/>
</dbReference>
<proteinExistence type="predicted"/>
<organism evidence="2 3">
    <name type="scientific">Adineta ricciae</name>
    <name type="common">Rotifer</name>
    <dbReference type="NCBI Taxonomy" id="249248"/>
    <lineage>
        <taxon>Eukaryota</taxon>
        <taxon>Metazoa</taxon>
        <taxon>Spiralia</taxon>
        <taxon>Gnathifera</taxon>
        <taxon>Rotifera</taxon>
        <taxon>Eurotatoria</taxon>
        <taxon>Bdelloidea</taxon>
        <taxon>Adinetida</taxon>
        <taxon>Adinetidae</taxon>
        <taxon>Adineta</taxon>
    </lineage>
</organism>
<keyword evidence="1" id="KW-0812">Transmembrane</keyword>
<keyword evidence="1" id="KW-1133">Transmembrane helix</keyword>
<evidence type="ECO:0000313" key="3">
    <source>
        <dbReference type="Proteomes" id="UP000663852"/>
    </source>
</evidence>
<dbReference type="Proteomes" id="UP000663852">
    <property type="component" value="Unassembled WGS sequence"/>
</dbReference>
<sequence>MNKITHITQPCNAPTKKIQMLHFTLYVYSTIDPVDSSIALAALVIPIVVIILGISLQQSTFPLSFIALYSLDTINSKPCAVSYSDTFAYLVVPTTAIYLSARHQL</sequence>
<keyword evidence="1" id="KW-0472">Membrane</keyword>
<gene>
    <name evidence="2" type="ORF">EDS130_LOCUS35555</name>
</gene>
<evidence type="ECO:0000313" key="2">
    <source>
        <dbReference type="EMBL" id="CAF1392646.1"/>
    </source>
</evidence>